<dbReference type="InterPro" id="IPR027728">
    <property type="entry name" value="Topless_fam"/>
</dbReference>
<reference evidence="3 4" key="1">
    <citation type="submission" date="2021-05" db="EMBL/GenBank/DDBJ databases">
        <title>Genome Assembly of Synthetic Allotetraploid Brassica napus Reveals Homoeologous Exchanges between Subgenomes.</title>
        <authorList>
            <person name="Davis J.T."/>
        </authorList>
    </citation>
    <scope>NUCLEOTIDE SEQUENCE [LARGE SCALE GENOMIC DNA]</scope>
    <source>
        <strain evidence="4">cv. Da-Ae</strain>
        <tissue evidence="3">Seedling</tissue>
    </source>
</reference>
<evidence type="ECO:0000256" key="1">
    <source>
        <dbReference type="SAM" id="MobiDB-lite"/>
    </source>
</evidence>
<dbReference type="InterPro" id="IPR054080">
    <property type="entry name" value="TPR1-like_2nd"/>
</dbReference>
<evidence type="ECO:0000313" key="4">
    <source>
        <dbReference type="Proteomes" id="UP000824890"/>
    </source>
</evidence>
<accession>A0ABQ8CLH6</accession>
<comment type="caution">
    <text evidence="3">The sequence shown here is derived from an EMBL/GenBank/DDBJ whole genome shotgun (WGS) entry which is preliminary data.</text>
</comment>
<organism evidence="3 4">
    <name type="scientific">Brassica napus</name>
    <name type="common">Rape</name>
    <dbReference type="NCBI Taxonomy" id="3708"/>
    <lineage>
        <taxon>Eukaryota</taxon>
        <taxon>Viridiplantae</taxon>
        <taxon>Streptophyta</taxon>
        <taxon>Embryophyta</taxon>
        <taxon>Tracheophyta</taxon>
        <taxon>Spermatophyta</taxon>
        <taxon>Magnoliopsida</taxon>
        <taxon>eudicotyledons</taxon>
        <taxon>Gunneridae</taxon>
        <taxon>Pentapetalae</taxon>
        <taxon>rosids</taxon>
        <taxon>malvids</taxon>
        <taxon>Brassicales</taxon>
        <taxon>Brassicaceae</taxon>
        <taxon>Brassiceae</taxon>
        <taxon>Brassica</taxon>
    </lineage>
</organism>
<proteinExistence type="predicted"/>
<protein>
    <recommendedName>
        <fullName evidence="2">TPR1-like CTLH-containing domain-containing protein</fullName>
    </recommendedName>
</protein>
<sequence length="111" mass="12874">MKIPTAAMAGQTPTQLHEIQSRRVEEELEFENEKLLKYGDTKSARNIMYTVLQKLIEGNPLFDVKLPFPSFKASQLRTLINQRLYKVLNILEFNSTRQNMPIIVHDKDGKL</sequence>
<feature type="domain" description="TPR1-like CTLH-containing" evidence="2">
    <location>
        <begin position="31"/>
        <end position="66"/>
    </location>
</feature>
<name>A0ABQ8CLH6_BRANA</name>
<dbReference type="EMBL" id="JAGKQM010000007">
    <property type="protein sequence ID" value="KAH0917922.1"/>
    <property type="molecule type" value="Genomic_DNA"/>
</dbReference>
<dbReference type="Proteomes" id="UP000824890">
    <property type="component" value="Unassembled WGS sequence"/>
</dbReference>
<keyword evidence="4" id="KW-1185">Reference proteome</keyword>
<dbReference type="PANTHER" id="PTHR44083:SF24">
    <property type="entry name" value="TOPLESS-RELATED PROTEIN 2"/>
    <property type="match status" value="1"/>
</dbReference>
<feature type="region of interest" description="Disordered" evidence="1">
    <location>
        <begin position="1"/>
        <end position="23"/>
    </location>
</feature>
<evidence type="ECO:0000313" key="3">
    <source>
        <dbReference type="EMBL" id="KAH0917922.1"/>
    </source>
</evidence>
<gene>
    <name evidence="3" type="ORF">HID58_025582</name>
</gene>
<dbReference type="PANTHER" id="PTHR44083">
    <property type="entry name" value="TOPLESS-RELATED PROTEIN 1-RELATED"/>
    <property type="match status" value="1"/>
</dbReference>
<evidence type="ECO:0000259" key="2">
    <source>
        <dbReference type="Pfam" id="PF21889"/>
    </source>
</evidence>
<dbReference type="Pfam" id="PF21889">
    <property type="entry name" value="TPR1-like_2nd"/>
    <property type="match status" value="1"/>
</dbReference>